<sequence>MPKPAHFAPHGEGNLLSGRVPINETLACLCHLSKQHNRMRFSSPPVLVERRLRLVSPLKHCPPLGIPDFLSVSAALRERARNNVEVFERRDDFWWQHNAAFAAARLRARHRHVLDRSARGVAAKSVVDEAVQPLEERAGCEMLASRCKSGLGSGVCEMPFEVALMRA</sequence>
<dbReference type="OrthoDB" id="9884997at2"/>
<dbReference type="EMBL" id="VOSW01000130">
    <property type="protein sequence ID" value="KAE8754385.1"/>
    <property type="molecule type" value="Genomic_DNA"/>
</dbReference>
<comment type="caution">
    <text evidence="1">The sequence shown here is derived from an EMBL/GenBank/DDBJ whole genome shotgun (WGS) entry which is preliminary data.</text>
</comment>
<dbReference type="RefSeq" id="WP_154566947.1">
    <property type="nucleotide sequence ID" value="NZ_JAMXWG010000002.1"/>
</dbReference>
<reference evidence="1 2" key="1">
    <citation type="journal article" date="2020" name="Int. J. Syst. Evol. Microbiol.">
        <title>Paraburkholderia madseniana sp. nov., a phenolic acid-degrading bacterium isolated from acidic forest soil.</title>
        <authorList>
            <person name="Wilhelm R.C."/>
            <person name="Murphy S.J.L."/>
            <person name="Feriancek N.M."/>
            <person name="Karasz D.C."/>
            <person name="DeRito C.M."/>
            <person name="Newman J.D."/>
            <person name="Buckley D.H."/>
        </authorList>
    </citation>
    <scope>NUCLEOTIDE SEQUENCE [LARGE SCALE GENOMIC DNA]</scope>
    <source>
        <strain evidence="1 2">RP11</strain>
    </source>
</reference>
<name>A0A6N6W1D8_9BURK</name>
<organism evidence="1 2">
    <name type="scientific">Paraburkholderia madseniana</name>
    <dbReference type="NCBI Taxonomy" id="2599607"/>
    <lineage>
        <taxon>Bacteria</taxon>
        <taxon>Pseudomonadati</taxon>
        <taxon>Pseudomonadota</taxon>
        <taxon>Betaproteobacteria</taxon>
        <taxon>Burkholderiales</taxon>
        <taxon>Burkholderiaceae</taxon>
        <taxon>Paraburkholderia</taxon>
    </lineage>
</organism>
<accession>A0A6N6W1D8</accession>
<protein>
    <submittedName>
        <fullName evidence="1">Uncharacterized protein</fullName>
    </submittedName>
</protein>
<evidence type="ECO:0000313" key="2">
    <source>
        <dbReference type="Proteomes" id="UP000463700"/>
    </source>
</evidence>
<proteinExistence type="predicted"/>
<evidence type="ECO:0000313" key="1">
    <source>
        <dbReference type="EMBL" id="KAE8754385.1"/>
    </source>
</evidence>
<gene>
    <name evidence="1" type="ORF">FSO04_40030</name>
</gene>
<dbReference type="AlphaFoldDB" id="A0A6N6W1D8"/>
<dbReference type="Proteomes" id="UP000463700">
    <property type="component" value="Unassembled WGS sequence"/>
</dbReference>